<gene>
    <name evidence="2" type="ORF">CTZ28_41660</name>
</gene>
<evidence type="ECO:0000313" key="2">
    <source>
        <dbReference type="EMBL" id="RMB80186.1"/>
    </source>
</evidence>
<keyword evidence="1" id="KW-1133">Transmembrane helix</keyword>
<dbReference type="EMBL" id="PENI01000046">
    <property type="protein sequence ID" value="RMB80186.1"/>
    <property type="molecule type" value="Genomic_DNA"/>
</dbReference>
<keyword evidence="1" id="KW-0472">Membrane</keyword>
<comment type="caution">
    <text evidence="2">The sequence shown here is derived from an EMBL/GenBank/DDBJ whole genome shotgun (WGS) entry which is preliminary data.</text>
</comment>
<evidence type="ECO:0000256" key="1">
    <source>
        <dbReference type="SAM" id="Phobius"/>
    </source>
</evidence>
<reference evidence="2 3" key="1">
    <citation type="submission" date="2017-11" db="EMBL/GenBank/DDBJ databases">
        <title>Draft genome of actinobacteria isolated from guarana (Paullinia cupana (Mart.) Ducke.</title>
        <authorList>
            <person name="Siqueira K.A."/>
            <person name="Liotti R.G."/>
            <person name="Mendes T.A.O."/>
            <person name="Soares M.A."/>
        </authorList>
    </citation>
    <scope>NUCLEOTIDE SEQUENCE [LARGE SCALE GENOMIC DNA]</scope>
    <source>
        <strain evidence="2 3">193</strain>
    </source>
</reference>
<feature type="transmembrane region" description="Helical" evidence="1">
    <location>
        <begin position="47"/>
        <end position="68"/>
    </location>
</feature>
<dbReference type="AlphaFoldDB" id="A0A3M0IEE0"/>
<proteinExistence type="predicted"/>
<evidence type="ECO:0000313" key="3">
    <source>
        <dbReference type="Proteomes" id="UP000270471"/>
    </source>
</evidence>
<dbReference type="RefSeq" id="WP_121895019.1">
    <property type="nucleotide sequence ID" value="NZ_PENI01000046.1"/>
</dbReference>
<accession>A0A3M0IEE0</accession>
<sequence length="91" mass="9401">MREGGFGALEAVGMAITALAAQAVIRGLLNQDSELLWGIFDWVPGGLAGRVTLLGSIALVATVLGGWAHTHRESDAGRAGDAGEIRCRETA</sequence>
<dbReference type="OrthoDB" id="4248303at2"/>
<dbReference type="Proteomes" id="UP000270471">
    <property type="component" value="Unassembled WGS sequence"/>
</dbReference>
<name>A0A3M0IEE0_9ACTN</name>
<organism evidence="2 3">
    <name type="scientific">Streptomyces shenzhenensis</name>
    <dbReference type="NCBI Taxonomy" id="943815"/>
    <lineage>
        <taxon>Bacteria</taxon>
        <taxon>Bacillati</taxon>
        <taxon>Actinomycetota</taxon>
        <taxon>Actinomycetes</taxon>
        <taxon>Kitasatosporales</taxon>
        <taxon>Streptomycetaceae</taxon>
        <taxon>Streptomyces</taxon>
    </lineage>
</organism>
<keyword evidence="1" id="KW-0812">Transmembrane</keyword>
<keyword evidence="3" id="KW-1185">Reference proteome</keyword>
<protein>
    <submittedName>
        <fullName evidence="2">Uncharacterized protein</fullName>
    </submittedName>
</protein>